<comment type="caution">
    <text evidence="1">The sequence shown here is derived from an EMBL/GenBank/DDBJ whole genome shotgun (WGS) entry which is preliminary data.</text>
</comment>
<proteinExistence type="predicted"/>
<protein>
    <submittedName>
        <fullName evidence="1">Uncharacterized protein</fullName>
    </submittedName>
</protein>
<evidence type="ECO:0000313" key="1">
    <source>
        <dbReference type="EMBL" id="NYF59323.1"/>
    </source>
</evidence>
<dbReference type="RefSeq" id="WP_179805030.1">
    <property type="nucleotide sequence ID" value="NZ_JACCCQ010000001.1"/>
</dbReference>
<gene>
    <name evidence="1" type="ORF">HDA35_005154</name>
</gene>
<dbReference type="EMBL" id="JACCCQ010000001">
    <property type="protein sequence ID" value="NYF59323.1"/>
    <property type="molecule type" value="Genomic_DNA"/>
</dbReference>
<sequence length="142" mass="15579">MSDGLVLRVVSDGPVTDEELAEQTRHLKDHLNQVPGVEATELVEKAEPGTRDPVSTIFGALTLAVFTYPTARRAAADIRHLTEVIKRYQERNKGKRLRVSLPDGTEIDVQDVSEKTLTEVIKSVSVPRQGTPPAVPQKVDGE</sequence>
<organism evidence="1 2">
    <name type="scientific">Micromonospora purpureochromogenes</name>
    <dbReference type="NCBI Taxonomy" id="47872"/>
    <lineage>
        <taxon>Bacteria</taxon>
        <taxon>Bacillati</taxon>
        <taxon>Actinomycetota</taxon>
        <taxon>Actinomycetes</taxon>
        <taxon>Micromonosporales</taxon>
        <taxon>Micromonosporaceae</taxon>
        <taxon>Micromonospora</taxon>
    </lineage>
</organism>
<evidence type="ECO:0000313" key="2">
    <source>
        <dbReference type="Proteomes" id="UP000631553"/>
    </source>
</evidence>
<reference evidence="1 2" key="1">
    <citation type="submission" date="2020-07" db="EMBL/GenBank/DDBJ databases">
        <title>Sequencing the genomes of 1000 actinobacteria strains.</title>
        <authorList>
            <person name="Klenk H.-P."/>
        </authorList>
    </citation>
    <scope>NUCLEOTIDE SEQUENCE [LARGE SCALE GENOMIC DNA]</scope>
    <source>
        <strain evidence="1 2">DSM 43814</strain>
    </source>
</reference>
<accession>A0ABX2RVT1</accession>
<name>A0ABX2RVT1_9ACTN</name>
<dbReference type="Proteomes" id="UP000631553">
    <property type="component" value="Unassembled WGS sequence"/>
</dbReference>
<keyword evidence="2" id="KW-1185">Reference proteome</keyword>